<keyword evidence="1" id="KW-0488">Methylation</keyword>
<evidence type="ECO:0000256" key="1">
    <source>
        <dbReference type="ARBA" id="ARBA00022481"/>
    </source>
</evidence>
<dbReference type="InterPro" id="IPR012902">
    <property type="entry name" value="N_methyl_site"/>
</dbReference>
<name>E6PTZ0_9ZZZZ</name>
<dbReference type="InterPro" id="IPR045584">
    <property type="entry name" value="Pilin-like"/>
</dbReference>
<dbReference type="Pfam" id="PF00114">
    <property type="entry name" value="Pilin"/>
    <property type="match status" value="1"/>
</dbReference>
<keyword evidence="2" id="KW-0812">Transmembrane</keyword>
<protein>
    <submittedName>
        <fullName evidence="3">Fimbrial protein (Pilin) (Modular protein)</fullName>
    </submittedName>
</protein>
<dbReference type="PANTHER" id="PTHR30093:SF34">
    <property type="entry name" value="PREPILIN PEPTIDASE-DEPENDENT PROTEIN D"/>
    <property type="match status" value="1"/>
</dbReference>
<dbReference type="NCBIfam" id="TIGR02532">
    <property type="entry name" value="IV_pilin_GFxxxE"/>
    <property type="match status" value="1"/>
</dbReference>
<evidence type="ECO:0000256" key="2">
    <source>
        <dbReference type="SAM" id="Phobius"/>
    </source>
</evidence>
<dbReference type="InterPro" id="IPR001082">
    <property type="entry name" value="Pilin"/>
</dbReference>
<proteinExistence type="predicted"/>
<evidence type="ECO:0000313" key="3">
    <source>
        <dbReference type="EMBL" id="CBH98397.1"/>
    </source>
</evidence>
<accession>E6PTZ0</accession>
<organism evidence="3">
    <name type="scientific">mine drainage metagenome</name>
    <dbReference type="NCBI Taxonomy" id="410659"/>
    <lineage>
        <taxon>unclassified sequences</taxon>
        <taxon>metagenomes</taxon>
        <taxon>ecological metagenomes</taxon>
    </lineage>
</organism>
<dbReference type="Gene3D" id="3.30.700.10">
    <property type="entry name" value="Glycoprotein, Type 4 Pilin"/>
    <property type="match status" value="1"/>
</dbReference>
<dbReference type="PROSITE" id="PS00409">
    <property type="entry name" value="PROKAR_NTER_METHYL"/>
    <property type="match status" value="1"/>
</dbReference>
<keyword evidence="2" id="KW-1133">Transmembrane helix</keyword>
<dbReference type="AlphaFoldDB" id="E6PTZ0"/>
<comment type="caution">
    <text evidence="3">The sequence shown here is derived from an EMBL/GenBank/DDBJ whole genome shotgun (WGS) entry which is preliminary data.</text>
</comment>
<sequence length="188" mass="19683">MAQLLLLAQCPHLGASGVSSATPYPNQDQRHAMLQTKRPHPRRNRHRSASGGFTLIELMIVVAIIGILAAIAIPAYQTYVIRAQVSEGLSLAGGTKLALGDFYGQKGYLPASNASLNLPGTIQGNYVSNVTMRSAGVIQVQYGRKANSDILGSTLLLSARTSAGAIAWTCVSGGSQPIATAYLPTSCT</sequence>
<dbReference type="GO" id="GO:0007155">
    <property type="term" value="P:cell adhesion"/>
    <property type="evidence" value="ECO:0007669"/>
    <property type="project" value="InterPro"/>
</dbReference>
<dbReference type="GO" id="GO:0044096">
    <property type="term" value="C:type IV pilus"/>
    <property type="evidence" value="ECO:0007669"/>
    <property type="project" value="TreeGrafter"/>
</dbReference>
<dbReference type="SUPFAM" id="SSF54523">
    <property type="entry name" value="Pili subunits"/>
    <property type="match status" value="1"/>
</dbReference>
<dbReference type="PANTHER" id="PTHR30093">
    <property type="entry name" value="GENERAL SECRETION PATHWAY PROTEIN G"/>
    <property type="match status" value="1"/>
</dbReference>
<keyword evidence="2" id="KW-0472">Membrane</keyword>
<dbReference type="EMBL" id="CABM01000052">
    <property type="protein sequence ID" value="CBH98397.1"/>
    <property type="molecule type" value="Genomic_DNA"/>
</dbReference>
<feature type="transmembrane region" description="Helical" evidence="2">
    <location>
        <begin position="53"/>
        <end position="76"/>
    </location>
</feature>
<dbReference type="GO" id="GO:0043107">
    <property type="term" value="P:type IV pilus-dependent motility"/>
    <property type="evidence" value="ECO:0007669"/>
    <property type="project" value="TreeGrafter"/>
</dbReference>
<dbReference type="Pfam" id="PF07963">
    <property type="entry name" value="N_methyl"/>
    <property type="match status" value="1"/>
</dbReference>
<reference evidence="3" key="1">
    <citation type="submission" date="2009-10" db="EMBL/GenBank/DDBJ databases">
        <title>Diversity of trophic interactions inside an arsenic-rich microbial ecosystem.</title>
        <authorList>
            <person name="Bertin P.N."/>
            <person name="Heinrich-Salmeron A."/>
            <person name="Pelletier E."/>
            <person name="Goulhen-Chollet F."/>
            <person name="Arsene-Ploetze F."/>
            <person name="Gallien S."/>
            <person name="Calteau A."/>
            <person name="Vallenet D."/>
            <person name="Casiot C."/>
            <person name="Chane-Woon-Ming B."/>
            <person name="Giloteaux L."/>
            <person name="Barakat M."/>
            <person name="Bonnefoy V."/>
            <person name="Bruneel O."/>
            <person name="Chandler M."/>
            <person name="Cleiss J."/>
            <person name="Duran R."/>
            <person name="Elbaz-Poulichet F."/>
            <person name="Fonknechten N."/>
            <person name="Lauga B."/>
            <person name="Mornico D."/>
            <person name="Ortet P."/>
            <person name="Schaeffer C."/>
            <person name="Siguier P."/>
            <person name="Alexander Thil Smith A."/>
            <person name="Van Dorsselaer A."/>
            <person name="Weissenbach J."/>
            <person name="Medigue C."/>
            <person name="Le Paslier D."/>
        </authorList>
    </citation>
    <scope>NUCLEOTIDE SEQUENCE</scope>
</reference>
<gene>
    <name evidence="3" type="ORF">CARN2_3875</name>
</gene>